<comment type="caution">
    <text evidence="2">The sequence shown here is derived from an EMBL/GenBank/DDBJ whole genome shotgun (WGS) entry which is preliminary data.</text>
</comment>
<feature type="transmembrane region" description="Helical" evidence="1">
    <location>
        <begin position="208"/>
        <end position="229"/>
    </location>
</feature>
<dbReference type="Proteomes" id="UP000664218">
    <property type="component" value="Unassembled WGS sequence"/>
</dbReference>
<feature type="transmembrane region" description="Helical" evidence="1">
    <location>
        <begin position="438"/>
        <end position="458"/>
    </location>
</feature>
<feature type="transmembrane region" description="Helical" evidence="1">
    <location>
        <begin position="289"/>
        <end position="315"/>
    </location>
</feature>
<feature type="transmembrane region" description="Helical" evidence="1">
    <location>
        <begin position="464"/>
        <end position="483"/>
    </location>
</feature>
<dbReference type="Pfam" id="PF07556">
    <property type="entry name" value="DUF1538"/>
    <property type="match status" value="2"/>
</dbReference>
<feature type="transmembrane region" description="Helical" evidence="1">
    <location>
        <begin position="249"/>
        <end position="277"/>
    </location>
</feature>
<feature type="transmembrane region" description="Helical" evidence="1">
    <location>
        <begin position="120"/>
        <end position="140"/>
    </location>
</feature>
<feature type="transmembrane region" description="Helical" evidence="1">
    <location>
        <begin position="406"/>
        <end position="426"/>
    </location>
</feature>
<accession>A0A939HBI0</accession>
<keyword evidence="1" id="KW-0472">Membrane</keyword>
<keyword evidence="1" id="KW-0812">Transmembrane</keyword>
<sequence>MQLLLDKVKEILMAVLPITIIVILLHFTLVPLGTTGFLRFIAGSILIIFGLSLFLFGVELSVSKIANLLGRHLTRSNSLYILLTAGLILGFFISIAEPDLHILANQVNSVTGGMISKNSILVTVSIGIAFMLALGLFRIVYAIPLKLLLWIIYGIIMILSLFTSPEFLAISFDASGATTGAMAVPFILALAVGVASQNKKTLKSEEDSFGLVGLVSTGAILGVLLLGIFSDPGELVTDSLPEAATYSTFWGPFLYHLPIIAKEIALALLPILLIFLIGQKTTFKVSRKVLRGILMGSLYTFLGLVLFLTGVNAGFMDAGRIVGGGLQAIGSNGLTVFIAFLLGLVVILAEPAVYVLTSQIEDITSGHIKRKVVLTALSIGVAIAVALSVVRILIPGLELWHFLLPGYIIAIVLSIFVPGLFVGIAFDSGGVASGPMTATFILAFAQGIASAEAGANVLIDGFGIIAMVAMAPLLALQILGLVYKIKSVKRGLVSNE</sequence>
<dbReference type="EMBL" id="JAFNJU010000012">
    <property type="protein sequence ID" value="MBO1266119.1"/>
    <property type="molecule type" value="Genomic_DNA"/>
</dbReference>
<dbReference type="RefSeq" id="WP_207600644.1">
    <property type="nucleotide sequence ID" value="NZ_JAFNJU010000012.1"/>
</dbReference>
<evidence type="ECO:0000313" key="3">
    <source>
        <dbReference type="Proteomes" id="UP000664218"/>
    </source>
</evidence>
<feature type="transmembrane region" description="Helical" evidence="1">
    <location>
        <begin position="147"/>
        <end position="170"/>
    </location>
</feature>
<feature type="transmembrane region" description="Helical" evidence="1">
    <location>
        <begin position="12"/>
        <end position="30"/>
    </location>
</feature>
<feature type="transmembrane region" description="Helical" evidence="1">
    <location>
        <begin position="79"/>
        <end position="96"/>
    </location>
</feature>
<dbReference type="AlphaFoldDB" id="A0A939HBI0"/>
<evidence type="ECO:0000313" key="2">
    <source>
        <dbReference type="EMBL" id="MBO1266119.1"/>
    </source>
</evidence>
<gene>
    <name evidence="2" type="ORF">J3A84_13865</name>
</gene>
<feature type="transmembrane region" description="Helical" evidence="1">
    <location>
        <begin position="176"/>
        <end position="196"/>
    </location>
</feature>
<evidence type="ECO:0000256" key="1">
    <source>
        <dbReference type="SAM" id="Phobius"/>
    </source>
</evidence>
<keyword evidence="1" id="KW-1133">Transmembrane helix</keyword>
<feature type="transmembrane region" description="Helical" evidence="1">
    <location>
        <begin position="335"/>
        <end position="356"/>
    </location>
</feature>
<reference evidence="2" key="1">
    <citation type="submission" date="2021-03" db="EMBL/GenBank/DDBJ databases">
        <title>Proteiniclasticum marinus sp. nov., isolated from tidal flat sediment.</title>
        <authorList>
            <person name="Namirimu T."/>
            <person name="Yang J.-A."/>
            <person name="Yang S.-H."/>
            <person name="Kim Y.-J."/>
            <person name="Kwon K.K."/>
        </authorList>
    </citation>
    <scope>NUCLEOTIDE SEQUENCE</scope>
    <source>
        <strain evidence="2">SCR006</strain>
    </source>
</reference>
<proteinExistence type="predicted"/>
<protein>
    <submittedName>
        <fullName evidence="2">DUF1538 domain-containing protein</fullName>
    </submittedName>
</protein>
<organism evidence="2 3">
    <name type="scientific">Proteiniclasticum aestuarii</name>
    <dbReference type="NCBI Taxonomy" id="2817862"/>
    <lineage>
        <taxon>Bacteria</taxon>
        <taxon>Bacillati</taxon>
        <taxon>Bacillota</taxon>
        <taxon>Clostridia</taxon>
        <taxon>Eubacteriales</taxon>
        <taxon>Clostridiaceae</taxon>
        <taxon>Proteiniclasticum</taxon>
    </lineage>
</organism>
<name>A0A939HBI0_9CLOT</name>
<keyword evidence="3" id="KW-1185">Reference proteome</keyword>
<feature type="transmembrane region" description="Helical" evidence="1">
    <location>
        <begin position="372"/>
        <end position="394"/>
    </location>
</feature>
<dbReference type="InterPro" id="IPR011435">
    <property type="entry name" value="UmpAB"/>
</dbReference>
<feature type="transmembrane region" description="Helical" evidence="1">
    <location>
        <begin position="36"/>
        <end position="58"/>
    </location>
</feature>